<comment type="caution">
    <text evidence="2">The sequence shown here is derived from an EMBL/GenBank/DDBJ whole genome shotgun (WGS) entry which is preliminary data.</text>
</comment>
<sequence length="80" mass="8893">NHQLGQFITSTVLALYIRRKFFVPYGPILNKNGHDELSDEAGAFIGMDNHNYRSSSTSSTDSTTSTTGSLSFSDWIDLLF</sequence>
<gene>
    <name evidence="2" type="ORF">UJA718_LOCUS48143</name>
</gene>
<dbReference type="Proteomes" id="UP000663873">
    <property type="component" value="Unassembled WGS sequence"/>
</dbReference>
<reference evidence="2" key="1">
    <citation type="submission" date="2021-02" db="EMBL/GenBank/DDBJ databases">
        <authorList>
            <person name="Nowell W R."/>
        </authorList>
    </citation>
    <scope>NUCLEOTIDE SEQUENCE</scope>
</reference>
<evidence type="ECO:0000313" key="2">
    <source>
        <dbReference type="EMBL" id="CAF4959095.1"/>
    </source>
</evidence>
<name>A0A821YAX3_9BILA</name>
<keyword evidence="3" id="KW-1185">Reference proteome</keyword>
<dbReference type="EMBL" id="CAJOBP010094879">
    <property type="protein sequence ID" value="CAF4959095.1"/>
    <property type="molecule type" value="Genomic_DNA"/>
</dbReference>
<feature type="non-terminal residue" evidence="2">
    <location>
        <position position="1"/>
    </location>
</feature>
<feature type="region of interest" description="Disordered" evidence="1">
    <location>
        <begin position="51"/>
        <end position="70"/>
    </location>
</feature>
<evidence type="ECO:0000256" key="1">
    <source>
        <dbReference type="SAM" id="MobiDB-lite"/>
    </source>
</evidence>
<organism evidence="2 3">
    <name type="scientific">Rotaria socialis</name>
    <dbReference type="NCBI Taxonomy" id="392032"/>
    <lineage>
        <taxon>Eukaryota</taxon>
        <taxon>Metazoa</taxon>
        <taxon>Spiralia</taxon>
        <taxon>Gnathifera</taxon>
        <taxon>Rotifera</taxon>
        <taxon>Eurotatoria</taxon>
        <taxon>Bdelloidea</taxon>
        <taxon>Philodinida</taxon>
        <taxon>Philodinidae</taxon>
        <taxon>Rotaria</taxon>
    </lineage>
</organism>
<proteinExistence type="predicted"/>
<feature type="compositionally biased region" description="Low complexity" evidence="1">
    <location>
        <begin position="54"/>
        <end position="70"/>
    </location>
</feature>
<protein>
    <submittedName>
        <fullName evidence="2">Uncharacterized protein</fullName>
    </submittedName>
</protein>
<feature type="non-terminal residue" evidence="2">
    <location>
        <position position="80"/>
    </location>
</feature>
<accession>A0A821YAX3</accession>
<evidence type="ECO:0000313" key="3">
    <source>
        <dbReference type="Proteomes" id="UP000663873"/>
    </source>
</evidence>
<dbReference type="AlphaFoldDB" id="A0A821YAX3"/>